<accession>T1INP1</accession>
<keyword evidence="3" id="KW-1185">Reference proteome</keyword>
<reference evidence="3" key="1">
    <citation type="submission" date="2011-05" db="EMBL/GenBank/DDBJ databases">
        <authorList>
            <person name="Richards S.R."/>
            <person name="Qu J."/>
            <person name="Jiang H."/>
            <person name="Jhangiani S.N."/>
            <person name="Agravi P."/>
            <person name="Goodspeed R."/>
            <person name="Gross S."/>
            <person name="Mandapat C."/>
            <person name="Jackson L."/>
            <person name="Mathew T."/>
            <person name="Pu L."/>
            <person name="Thornton R."/>
            <person name="Saada N."/>
            <person name="Wilczek-Boney K.B."/>
            <person name="Lee S."/>
            <person name="Kovar C."/>
            <person name="Wu Y."/>
            <person name="Scherer S.E."/>
            <person name="Worley K.C."/>
            <person name="Muzny D.M."/>
            <person name="Gibbs R."/>
        </authorList>
    </citation>
    <scope>NUCLEOTIDE SEQUENCE</scope>
    <source>
        <strain evidence="3">Brora</strain>
    </source>
</reference>
<dbReference type="EnsemblMetazoa" id="SMAR002624-RA">
    <property type="protein sequence ID" value="SMAR002624-PA"/>
    <property type="gene ID" value="SMAR002624"/>
</dbReference>
<protein>
    <recommendedName>
        <fullName evidence="4">Protein sleepless</fullName>
    </recommendedName>
</protein>
<name>T1INP1_STRMM</name>
<keyword evidence="1" id="KW-0732">Signal</keyword>
<dbReference type="Proteomes" id="UP000014500">
    <property type="component" value="Unassembled WGS sequence"/>
</dbReference>
<evidence type="ECO:0008006" key="4">
    <source>
        <dbReference type="Google" id="ProtNLM"/>
    </source>
</evidence>
<dbReference type="AlphaFoldDB" id="T1INP1"/>
<evidence type="ECO:0000313" key="3">
    <source>
        <dbReference type="Proteomes" id="UP000014500"/>
    </source>
</evidence>
<sequence length="136" mass="14972">MKRFPFILLAALGFFKPGTAVLNNLTCYQCLVETNDLCTEDDLTPCSNDRAYDVCVTILRKTVKDGFHIEKKCGLGPCSLDQKGILLLGFDHCDRSQNEFECMSCCKTNGCNKSGSYIVKGSLILILIAGTLISFL</sequence>
<feature type="signal peptide" evidence="1">
    <location>
        <begin position="1"/>
        <end position="20"/>
    </location>
</feature>
<dbReference type="eggNOG" id="ENOG502SVZJ">
    <property type="taxonomic scope" value="Eukaryota"/>
</dbReference>
<dbReference type="EMBL" id="JH431195">
    <property type="status" value="NOT_ANNOTATED_CDS"/>
    <property type="molecule type" value="Genomic_DNA"/>
</dbReference>
<proteinExistence type="predicted"/>
<dbReference type="CDD" id="cd00117">
    <property type="entry name" value="TFP"/>
    <property type="match status" value="1"/>
</dbReference>
<feature type="chain" id="PRO_5004579367" description="Protein sleepless" evidence="1">
    <location>
        <begin position="21"/>
        <end position="136"/>
    </location>
</feature>
<reference evidence="2" key="2">
    <citation type="submission" date="2015-02" db="UniProtKB">
        <authorList>
            <consortium name="EnsemblMetazoa"/>
        </authorList>
    </citation>
    <scope>IDENTIFICATION</scope>
</reference>
<organism evidence="2 3">
    <name type="scientific">Strigamia maritima</name>
    <name type="common">European centipede</name>
    <name type="synonym">Geophilus maritimus</name>
    <dbReference type="NCBI Taxonomy" id="126957"/>
    <lineage>
        <taxon>Eukaryota</taxon>
        <taxon>Metazoa</taxon>
        <taxon>Ecdysozoa</taxon>
        <taxon>Arthropoda</taxon>
        <taxon>Myriapoda</taxon>
        <taxon>Chilopoda</taxon>
        <taxon>Pleurostigmophora</taxon>
        <taxon>Geophilomorpha</taxon>
        <taxon>Linotaeniidae</taxon>
        <taxon>Strigamia</taxon>
    </lineage>
</organism>
<dbReference type="HOGENOM" id="CLU_1724179_0_0_1"/>
<evidence type="ECO:0000256" key="1">
    <source>
        <dbReference type="SAM" id="SignalP"/>
    </source>
</evidence>
<dbReference type="PhylomeDB" id="T1INP1"/>
<evidence type="ECO:0000313" key="2">
    <source>
        <dbReference type="EnsemblMetazoa" id="SMAR002624-PA"/>
    </source>
</evidence>
<dbReference type="OMA" id="NEDCHDG"/>